<feature type="binding site" evidence="7">
    <location>
        <position position="222"/>
    </location>
    <ligand>
        <name>5-hydroxyisourate</name>
        <dbReference type="ChEBI" id="CHEBI:18072"/>
    </ligand>
</feature>
<proteinExistence type="inferred from homology"/>
<evidence type="ECO:0000256" key="7">
    <source>
        <dbReference type="PIRSR" id="PIRSR000241-2"/>
    </source>
</evidence>
<evidence type="ECO:0000313" key="10">
    <source>
        <dbReference type="Proteomes" id="UP000295573"/>
    </source>
</evidence>
<dbReference type="GO" id="GO:0006144">
    <property type="term" value="P:purine nucleobase metabolic process"/>
    <property type="evidence" value="ECO:0007669"/>
    <property type="project" value="UniProtKB-KW"/>
</dbReference>
<dbReference type="PROSITE" id="PS00366">
    <property type="entry name" value="URICASE"/>
    <property type="match status" value="1"/>
</dbReference>
<dbReference type="SUPFAM" id="SSF55620">
    <property type="entry name" value="Tetrahydrobiopterin biosynthesis enzymes-like"/>
    <property type="match status" value="2"/>
</dbReference>
<feature type="binding site" evidence="7">
    <location>
        <position position="248"/>
    </location>
    <ligand>
        <name>urate</name>
        <dbReference type="ChEBI" id="CHEBI:17775"/>
    </ligand>
</feature>
<dbReference type="PRINTS" id="PR00093">
    <property type="entry name" value="URICASE"/>
</dbReference>
<feature type="binding site" evidence="7">
    <location>
        <position position="179"/>
    </location>
    <ligand>
        <name>urate</name>
        <dbReference type="ChEBI" id="CHEBI:17775"/>
    </ligand>
</feature>
<comment type="caution">
    <text evidence="9">The sequence shown here is derived from an EMBL/GenBank/DDBJ whole genome shotgun (WGS) entry which is preliminary data.</text>
</comment>
<dbReference type="InterPro" id="IPR019842">
    <property type="entry name" value="Uricase_CS"/>
</dbReference>
<dbReference type="UniPathway" id="UPA00394">
    <property type="reaction ID" value="UER00650"/>
</dbReference>
<dbReference type="RefSeq" id="WP_132149603.1">
    <property type="nucleotide sequence ID" value="NZ_SLWR01000005.1"/>
</dbReference>
<dbReference type="AlphaFoldDB" id="A0A4R2IRB8"/>
<feature type="binding site" evidence="7">
    <location>
        <position position="179"/>
    </location>
    <ligand>
        <name>5-hydroxyisourate</name>
        <dbReference type="ChEBI" id="CHEBI:18072"/>
    </ligand>
</feature>
<reference evidence="9 10" key="1">
    <citation type="journal article" date="2015" name="Stand. Genomic Sci.">
        <title>Genomic Encyclopedia of Bacterial and Archaeal Type Strains, Phase III: the genomes of soil and plant-associated and newly described type strains.</title>
        <authorList>
            <person name="Whitman W.B."/>
            <person name="Woyke T."/>
            <person name="Klenk H.P."/>
            <person name="Zhou Y."/>
            <person name="Lilburn T.G."/>
            <person name="Beck B.J."/>
            <person name="De Vos P."/>
            <person name="Vandamme P."/>
            <person name="Eisen J.A."/>
            <person name="Garrity G."/>
            <person name="Hugenholtz P."/>
            <person name="Kyrpides N.C."/>
        </authorList>
    </citation>
    <scope>NUCLEOTIDE SEQUENCE [LARGE SCALE GENOMIC DNA]</scope>
    <source>
        <strain evidence="9 10">VKM Ac-2541</strain>
    </source>
</reference>
<dbReference type="PIRSF" id="PIRSF000241">
    <property type="entry name" value="Urate_oxidase"/>
    <property type="match status" value="1"/>
</dbReference>
<feature type="binding site" evidence="7">
    <location>
        <position position="248"/>
    </location>
    <ligand>
        <name>O2</name>
        <dbReference type="ChEBI" id="CHEBI:15379"/>
    </ligand>
</feature>
<feature type="active site" description="Charge relay system" evidence="6">
    <location>
        <position position="12"/>
    </location>
</feature>
<evidence type="ECO:0000256" key="1">
    <source>
        <dbReference type="ARBA" id="ARBA00004831"/>
    </source>
</evidence>
<dbReference type="EMBL" id="SLWR01000005">
    <property type="protein sequence ID" value="TCO47823.1"/>
    <property type="molecule type" value="Genomic_DNA"/>
</dbReference>
<feature type="binding site" evidence="7">
    <location>
        <position position="162"/>
    </location>
    <ligand>
        <name>urate</name>
        <dbReference type="ChEBI" id="CHEBI:17775"/>
    </ligand>
</feature>
<dbReference type="OrthoDB" id="9809009at2"/>
<keyword evidence="10" id="KW-1185">Reference proteome</keyword>
<dbReference type="Pfam" id="PF01014">
    <property type="entry name" value="Uricase"/>
    <property type="match status" value="2"/>
</dbReference>
<keyword evidence="3 5" id="KW-0659">Purine metabolism</keyword>
<name>A0A4R2IRB8_9ACTN</name>
<evidence type="ECO:0000256" key="6">
    <source>
        <dbReference type="PIRSR" id="PIRSR000241-1"/>
    </source>
</evidence>
<evidence type="ECO:0000256" key="8">
    <source>
        <dbReference type="RuleBase" id="RU004455"/>
    </source>
</evidence>
<organism evidence="9 10">
    <name type="scientific">Kribbella antiqua</name>
    <dbReference type="NCBI Taxonomy" id="2512217"/>
    <lineage>
        <taxon>Bacteria</taxon>
        <taxon>Bacillati</taxon>
        <taxon>Actinomycetota</taxon>
        <taxon>Actinomycetes</taxon>
        <taxon>Propionibacteriales</taxon>
        <taxon>Kribbellaceae</taxon>
        <taxon>Kribbella</taxon>
    </lineage>
</organism>
<dbReference type="PANTHER" id="PTHR42874:SF1">
    <property type="entry name" value="URICASE"/>
    <property type="match status" value="1"/>
</dbReference>
<comment type="similarity">
    <text evidence="2 5 8">Belongs to the uricase family.</text>
</comment>
<feature type="binding site" evidence="7">
    <location>
        <position position="58"/>
    </location>
    <ligand>
        <name>urate</name>
        <dbReference type="ChEBI" id="CHEBI:17775"/>
    </ligand>
</feature>
<dbReference type="NCBIfam" id="TIGR03383">
    <property type="entry name" value="urate_oxi"/>
    <property type="match status" value="1"/>
</dbReference>
<evidence type="ECO:0000256" key="2">
    <source>
        <dbReference type="ARBA" id="ARBA00009760"/>
    </source>
</evidence>
<evidence type="ECO:0000313" key="9">
    <source>
        <dbReference type="EMBL" id="TCO47823.1"/>
    </source>
</evidence>
<feature type="binding site" evidence="7">
    <location>
        <position position="162"/>
    </location>
    <ligand>
        <name>5-hydroxyisourate</name>
        <dbReference type="ChEBI" id="CHEBI:18072"/>
    </ligand>
</feature>
<comment type="function">
    <text evidence="5 8">Catalyzes the oxidation of uric acid to 5-hydroxyisourate, which is further processed to form (S)-allantoin.</text>
</comment>
<evidence type="ECO:0000256" key="4">
    <source>
        <dbReference type="ARBA" id="ARBA00023002"/>
    </source>
</evidence>
<dbReference type="InterPro" id="IPR002042">
    <property type="entry name" value="Uricase"/>
</dbReference>
<feature type="binding site" evidence="7">
    <location>
        <position position="222"/>
    </location>
    <ligand>
        <name>urate</name>
        <dbReference type="ChEBI" id="CHEBI:17775"/>
    </ligand>
</feature>
<sequence length="301" mass="33349">MAIHLGANQYGKAESRVVRIYRDTPRHQIRDLNVSSSLRGNFEDAHTTGDQRDVLPTDTQKNTAFAFAKEKGVGAIEDYALTLGGHFLDAAPAADGARIEVEEYAWERIPVDGEGHDHSFVRAGSGVRTTVVNVEGRGDERKSYVVSGIRDLVVLKSTGSEFHGFLKDKYTTLQETDDRILATSLVARWRYDHTDVDWDKSYEGIKRLLLEQFAKIHSLALQQTLYGMGEAVLEQHPEVAEIKFSAPNKHHFLVDLSPFGVDNPGEVFIAADRPYGLIEATITRDEASAPGSAWHATPGFV</sequence>
<gene>
    <name evidence="9" type="ORF">EV646_105380</name>
</gene>
<evidence type="ECO:0000256" key="3">
    <source>
        <dbReference type="ARBA" id="ARBA00022631"/>
    </source>
</evidence>
<protein>
    <recommendedName>
        <fullName evidence="5 8">Uricase</fullName>
        <ecNumber evidence="5 8">1.7.3.3</ecNumber>
    </recommendedName>
    <alternativeName>
        <fullName evidence="5">Urate oxidase</fullName>
    </alternativeName>
</protein>
<feature type="active site" description="Charge relay system" evidence="6">
    <location>
        <position position="250"/>
    </location>
</feature>
<dbReference type="PANTHER" id="PTHR42874">
    <property type="entry name" value="URICASE"/>
    <property type="match status" value="1"/>
</dbReference>
<evidence type="ECO:0000256" key="5">
    <source>
        <dbReference type="PIRNR" id="PIRNR000241"/>
    </source>
</evidence>
<dbReference type="Proteomes" id="UP000295573">
    <property type="component" value="Unassembled WGS sequence"/>
</dbReference>
<feature type="binding site" evidence="7">
    <location>
        <position position="57"/>
    </location>
    <ligand>
        <name>urate</name>
        <dbReference type="ChEBI" id="CHEBI:17775"/>
    </ligand>
</feature>
<feature type="binding site" evidence="7">
    <location>
        <position position="248"/>
    </location>
    <ligand>
        <name>5-hydroxyisourate</name>
        <dbReference type="ChEBI" id="CHEBI:18072"/>
    </ligand>
</feature>
<dbReference type="Gene3D" id="3.10.270.10">
    <property type="entry name" value="Urate Oxidase"/>
    <property type="match status" value="1"/>
</dbReference>
<feature type="binding site" evidence="7">
    <location>
        <position position="57"/>
    </location>
    <ligand>
        <name>O2</name>
        <dbReference type="ChEBI" id="CHEBI:15379"/>
    </ligand>
</feature>
<accession>A0A4R2IRB8</accession>
<feature type="active site" description="Charge relay system" evidence="6">
    <location>
        <position position="57"/>
    </location>
</feature>
<comment type="pathway">
    <text evidence="1 5">Purine metabolism; urate degradation; (S)-allantoin from urate: step 1/3.</text>
</comment>
<comment type="catalytic activity">
    <reaction evidence="5 8">
        <text>urate + O2 + H2O = 5-hydroxyisourate + H2O2</text>
        <dbReference type="Rhea" id="RHEA:21368"/>
        <dbReference type="ChEBI" id="CHEBI:15377"/>
        <dbReference type="ChEBI" id="CHEBI:15379"/>
        <dbReference type="ChEBI" id="CHEBI:16240"/>
        <dbReference type="ChEBI" id="CHEBI:17775"/>
        <dbReference type="ChEBI" id="CHEBI:18072"/>
        <dbReference type="EC" id="1.7.3.3"/>
    </reaction>
</comment>
<dbReference type="GO" id="GO:0019628">
    <property type="term" value="P:urate catabolic process"/>
    <property type="evidence" value="ECO:0007669"/>
    <property type="project" value="UniProtKB-UniPathway"/>
</dbReference>
<dbReference type="EC" id="1.7.3.3" evidence="5 8"/>
<dbReference type="GO" id="GO:0004846">
    <property type="term" value="F:urate oxidase activity"/>
    <property type="evidence" value="ECO:0007669"/>
    <property type="project" value="UniProtKB-EC"/>
</dbReference>
<keyword evidence="4 5" id="KW-0560">Oxidoreductase</keyword>
<feature type="binding site" evidence="7">
    <location>
        <position position="57"/>
    </location>
    <ligand>
        <name>5-hydroxyisourate</name>
        <dbReference type="ChEBI" id="CHEBI:18072"/>
    </ligand>
</feature>